<gene>
    <name evidence="2" type="ORF">I79_011945</name>
</gene>
<dbReference type="AlphaFoldDB" id="G3HMI2"/>
<sequence>MIMLRGNQQGRTTEPVLLVLRNLKKWQLSLMASVCNSSTWETEEDRSQAGGQTRVTDSV</sequence>
<name>G3HMI2_CRIGR</name>
<organism evidence="2 3">
    <name type="scientific">Cricetulus griseus</name>
    <name type="common">Chinese hamster</name>
    <name type="synonym">Cricetulus barabensis griseus</name>
    <dbReference type="NCBI Taxonomy" id="10029"/>
    <lineage>
        <taxon>Eukaryota</taxon>
        <taxon>Metazoa</taxon>
        <taxon>Chordata</taxon>
        <taxon>Craniata</taxon>
        <taxon>Vertebrata</taxon>
        <taxon>Euteleostomi</taxon>
        <taxon>Mammalia</taxon>
        <taxon>Eutheria</taxon>
        <taxon>Euarchontoglires</taxon>
        <taxon>Glires</taxon>
        <taxon>Rodentia</taxon>
        <taxon>Myomorpha</taxon>
        <taxon>Muroidea</taxon>
        <taxon>Cricetidae</taxon>
        <taxon>Cricetinae</taxon>
        <taxon>Cricetulus</taxon>
    </lineage>
</organism>
<evidence type="ECO:0000256" key="1">
    <source>
        <dbReference type="SAM" id="MobiDB-lite"/>
    </source>
</evidence>
<dbReference type="EMBL" id="JH000513">
    <property type="protein sequence ID" value="EGW07652.1"/>
    <property type="molecule type" value="Genomic_DNA"/>
</dbReference>
<protein>
    <submittedName>
        <fullName evidence="2">Uncharacterized protein</fullName>
    </submittedName>
</protein>
<dbReference type="InParanoid" id="G3HMI2"/>
<proteinExistence type="predicted"/>
<feature type="region of interest" description="Disordered" evidence="1">
    <location>
        <begin position="39"/>
        <end position="59"/>
    </location>
</feature>
<dbReference type="Proteomes" id="UP000001075">
    <property type="component" value="Unassembled WGS sequence"/>
</dbReference>
<accession>G3HMI2</accession>
<evidence type="ECO:0000313" key="3">
    <source>
        <dbReference type="Proteomes" id="UP000001075"/>
    </source>
</evidence>
<reference evidence="3" key="1">
    <citation type="journal article" date="2011" name="Nat. Biotechnol.">
        <title>The genomic sequence of the Chinese hamster ovary (CHO)-K1 cell line.</title>
        <authorList>
            <person name="Xu X."/>
            <person name="Nagarajan H."/>
            <person name="Lewis N.E."/>
            <person name="Pan S."/>
            <person name="Cai Z."/>
            <person name="Liu X."/>
            <person name="Chen W."/>
            <person name="Xie M."/>
            <person name="Wang W."/>
            <person name="Hammond S."/>
            <person name="Andersen M.R."/>
            <person name="Neff N."/>
            <person name="Passarelli B."/>
            <person name="Koh W."/>
            <person name="Fan H.C."/>
            <person name="Wang J."/>
            <person name="Gui Y."/>
            <person name="Lee K.H."/>
            <person name="Betenbaugh M.J."/>
            <person name="Quake S.R."/>
            <person name="Famili I."/>
            <person name="Palsson B.O."/>
            <person name="Wang J."/>
        </authorList>
    </citation>
    <scope>NUCLEOTIDE SEQUENCE [LARGE SCALE GENOMIC DNA]</scope>
    <source>
        <strain evidence="3">CHO K1 cell line</strain>
    </source>
</reference>
<evidence type="ECO:0000313" key="2">
    <source>
        <dbReference type="EMBL" id="EGW07652.1"/>
    </source>
</evidence>
<feature type="compositionally biased region" description="Polar residues" evidence="1">
    <location>
        <begin position="49"/>
        <end position="59"/>
    </location>
</feature>